<protein>
    <submittedName>
        <fullName evidence="1">Uncharacterized protein</fullName>
    </submittedName>
</protein>
<sequence length="42" mass="5181">MVMEHRYQSDLIWQLTCISKARKYNLIISLHYLRSFNFHNPL</sequence>
<dbReference type="AlphaFoldDB" id="A0A0A9E6S3"/>
<dbReference type="EMBL" id="GBRH01201411">
    <property type="protein sequence ID" value="JAD96484.1"/>
    <property type="molecule type" value="Transcribed_RNA"/>
</dbReference>
<accession>A0A0A9E6S3</accession>
<name>A0A0A9E6S3_ARUDO</name>
<organism evidence="1">
    <name type="scientific">Arundo donax</name>
    <name type="common">Giant reed</name>
    <name type="synonym">Donax arundinaceus</name>
    <dbReference type="NCBI Taxonomy" id="35708"/>
    <lineage>
        <taxon>Eukaryota</taxon>
        <taxon>Viridiplantae</taxon>
        <taxon>Streptophyta</taxon>
        <taxon>Embryophyta</taxon>
        <taxon>Tracheophyta</taxon>
        <taxon>Spermatophyta</taxon>
        <taxon>Magnoliopsida</taxon>
        <taxon>Liliopsida</taxon>
        <taxon>Poales</taxon>
        <taxon>Poaceae</taxon>
        <taxon>PACMAD clade</taxon>
        <taxon>Arundinoideae</taxon>
        <taxon>Arundineae</taxon>
        <taxon>Arundo</taxon>
    </lineage>
</organism>
<proteinExistence type="predicted"/>
<evidence type="ECO:0000313" key="1">
    <source>
        <dbReference type="EMBL" id="JAD96484.1"/>
    </source>
</evidence>
<reference evidence="1" key="2">
    <citation type="journal article" date="2015" name="Data Brief">
        <title>Shoot transcriptome of the giant reed, Arundo donax.</title>
        <authorList>
            <person name="Barrero R.A."/>
            <person name="Guerrero F.D."/>
            <person name="Moolhuijzen P."/>
            <person name="Goolsby J.A."/>
            <person name="Tidwell J."/>
            <person name="Bellgard S.E."/>
            <person name="Bellgard M.I."/>
        </authorList>
    </citation>
    <scope>NUCLEOTIDE SEQUENCE</scope>
    <source>
        <tissue evidence="1">Shoot tissue taken approximately 20 cm above the soil surface</tissue>
    </source>
</reference>
<reference evidence="1" key="1">
    <citation type="submission" date="2014-09" db="EMBL/GenBank/DDBJ databases">
        <authorList>
            <person name="Magalhaes I.L.F."/>
            <person name="Oliveira U."/>
            <person name="Santos F.R."/>
            <person name="Vidigal T.H.D.A."/>
            <person name="Brescovit A.D."/>
            <person name="Santos A.J."/>
        </authorList>
    </citation>
    <scope>NUCLEOTIDE SEQUENCE</scope>
    <source>
        <tissue evidence="1">Shoot tissue taken approximately 20 cm above the soil surface</tissue>
    </source>
</reference>